<dbReference type="RefSeq" id="WP_251801926.1">
    <property type="nucleotide sequence ID" value="NZ_JAMQOL010000047.1"/>
</dbReference>
<comment type="caution">
    <text evidence="1">The sequence shown here is derived from an EMBL/GenBank/DDBJ whole genome shotgun (WGS) entry which is preliminary data.</text>
</comment>
<proteinExistence type="predicted"/>
<keyword evidence="2" id="KW-1185">Reference proteome</keyword>
<name>A0ABT0Y828_9ACTN</name>
<protein>
    <submittedName>
        <fullName evidence="1">Uncharacterized protein</fullName>
    </submittedName>
</protein>
<dbReference type="Proteomes" id="UP001523216">
    <property type="component" value="Unassembled WGS sequence"/>
</dbReference>
<evidence type="ECO:0000313" key="2">
    <source>
        <dbReference type="Proteomes" id="UP001523216"/>
    </source>
</evidence>
<sequence length="126" mass="13923">MSESNEEARLRRVLEHIRARAAELGDIAGAYGFEELARRALAGEDLAPEPRLMNRADLETSVTAQRPPFLLVSFLVTRDSERQHPMDVSVVKLTLNADGVPDDASLMDLTSRVSRHCVLKAVEPDA</sequence>
<gene>
    <name evidence="1" type="ORF">LXN57_32035</name>
</gene>
<organism evidence="1 2">
    <name type="scientific">Paractinoplanes hotanensis</name>
    <dbReference type="NCBI Taxonomy" id="2906497"/>
    <lineage>
        <taxon>Bacteria</taxon>
        <taxon>Bacillati</taxon>
        <taxon>Actinomycetota</taxon>
        <taxon>Actinomycetes</taxon>
        <taxon>Micromonosporales</taxon>
        <taxon>Micromonosporaceae</taxon>
        <taxon>Paractinoplanes</taxon>
    </lineage>
</organism>
<reference evidence="1 2" key="1">
    <citation type="submission" date="2022-06" db="EMBL/GenBank/DDBJ databases">
        <title>Actinoplanes abujensis sp. nov., isolated from Nigerian arid soil.</title>
        <authorList>
            <person name="Ding P."/>
        </authorList>
    </citation>
    <scope>NUCLEOTIDE SEQUENCE [LARGE SCALE GENOMIC DNA]</scope>
    <source>
        <strain evidence="2">TRM88002</strain>
    </source>
</reference>
<evidence type="ECO:0000313" key="1">
    <source>
        <dbReference type="EMBL" id="MCM4082206.1"/>
    </source>
</evidence>
<dbReference type="EMBL" id="JAMQOL010000047">
    <property type="protein sequence ID" value="MCM4082206.1"/>
    <property type="molecule type" value="Genomic_DNA"/>
</dbReference>
<accession>A0ABT0Y828</accession>